<feature type="region of interest" description="Disordered" evidence="8">
    <location>
        <begin position="58"/>
        <end position="77"/>
    </location>
</feature>
<dbReference type="PROSITE" id="PS50157">
    <property type="entry name" value="ZINC_FINGER_C2H2_2"/>
    <property type="match status" value="2"/>
</dbReference>
<reference evidence="11 12" key="1">
    <citation type="submission" date="2014-04" db="EMBL/GenBank/DDBJ databases">
        <authorList>
            <consortium name="DOE Joint Genome Institute"/>
            <person name="Kuo A."/>
            <person name="Gay G."/>
            <person name="Dore J."/>
            <person name="Kohler A."/>
            <person name="Nagy L.G."/>
            <person name="Floudas D."/>
            <person name="Copeland A."/>
            <person name="Barry K.W."/>
            <person name="Cichocki N."/>
            <person name="Veneault-Fourrey C."/>
            <person name="LaButti K."/>
            <person name="Lindquist E.A."/>
            <person name="Lipzen A."/>
            <person name="Lundell T."/>
            <person name="Morin E."/>
            <person name="Murat C."/>
            <person name="Sun H."/>
            <person name="Tunlid A."/>
            <person name="Henrissat B."/>
            <person name="Grigoriev I.V."/>
            <person name="Hibbett D.S."/>
            <person name="Martin F."/>
            <person name="Nordberg H.P."/>
            <person name="Cantor M.N."/>
            <person name="Hua S.X."/>
        </authorList>
    </citation>
    <scope>NUCLEOTIDE SEQUENCE [LARGE SCALE GENOMIC DNA]</scope>
    <source>
        <strain evidence="12">h7</strain>
    </source>
</reference>
<dbReference type="PROSITE" id="PS50048">
    <property type="entry name" value="ZN2_CY6_FUNGAL_2"/>
    <property type="match status" value="1"/>
</dbReference>
<evidence type="ECO:0000256" key="6">
    <source>
        <dbReference type="ARBA" id="ARBA00023242"/>
    </source>
</evidence>
<dbReference type="HOGENOM" id="CLU_690900_0_0_1"/>
<evidence type="ECO:0000256" key="8">
    <source>
        <dbReference type="SAM" id="MobiDB-lite"/>
    </source>
</evidence>
<feature type="domain" description="C2H2-type" evidence="10">
    <location>
        <begin position="5"/>
        <end position="32"/>
    </location>
</feature>
<feature type="region of interest" description="Disordered" evidence="8">
    <location>
        <begin position="170"/>
        <end position="225"/>
    </location>
</feature>
<evidence type="ECO:0000313" key="11">
    <source>
        <dbReference type="EMBL" id="KIM37314.1"/>
    </source>
</evidence>
<name>A0A0C3BZ43_HEBCY</name>
<feature type="region of interest" description="Disordered" evidence="8">
    <location>
        <begin position="286"/>
        <end position="354"/>
    </location>
</feature>
<evidence type="ECO:0000259" key="10">
    <source>
        <dbReference type="PROSITE" id="PS50157"/>
    </source>
</evidence>
<dbReference type="CDD" id="cd00067">
    <property type="entry name" value="GAL4"/>
    <property type="match status" value="1"/>
</dbReference>
<dbReference type="PANTHER" id="PTHR47660">
    <property type="entry name" value="TRANSCRIPTION FACTOR WITH C2H2 AND ZN(2)-CYS(6) DNA BINDING DOMAIN (EUROFUNG)-RELATED-RELATED"/>
    <property type="match status" value="1"/>
</dbReference>
<dbReference type="OrthoDB" id="6365676at2759"/>
<dbReference type="InterPro" id="IPR036864">
    <property type="entry name" value="Zn2-C6_fun-type_DNA-bd_sf"/>
</dbReference>
<keyword evidence="6" id="KW-0539">Nucleus</keyword>
<dbReference type="GO" id="GO:0000981">
    <property type="term" value="F:DNA-binding transcription factor activity, RNA polymerase II-specific"/>
    <property type="evidence" value="ECO:0007669"/>
    <property type="project" value="InterPro"/>
</dbReference>
<feature type="region of interest" description="Disordered" evidence="8">
    <location>
        <begin position="121"/>
        <end position="143"/>
    </location>
</feature>
<feature type="domain" description="Zn(2)-C6 fungal-type" evidence="9">
    <location>
        <begin position="85"/>
        <end position="114"/>
    </location>
</feature>
<dbReference type="SUPFAM" id="SSF57701">
    <property type="entry name" value="Zn2/Cys6 DNA-binding domain"/>
    <property type="match status" value="1"/>
</dbReference>
<evidence type="ECO:0000256" key="3">
    <source>
        <dbReference type="ARBA" id="ARBA00022833"/>
    </source>
</evidence>
<feature type="domain" description="C2H2-type" evidence="10">
    <location>
        <begin position="33"/>
        <end position="61"/>
    </location>
</feature>
<keyword evidence="2 7" id="KW-0863">Zinc-finger</keyword>
<keyword evidence="5" id="KW-0804">Transcription</keyword>
<dbReference type="InterPro" id="IPR001138">
    <property type="entry name" value="Zn2Cys6_DnaBD"/>
</dbReference>
<evidence type="ECO:0008006" key="13">
    <source>
        <dbReference type="Google" id="ProtNLM"/>
    </source>
</evidence>
<dbReference type="InterPro" id="IPR013087">
    <property type="entry name" value="Znf_C2H2_type"/>
</dbReference>
<dbReference type="FunFam" id="3.30.160.60:FF:002343">
    <property type="entry name" value="Zinc finger protein 33A"/>
    <property type="match status" value="1"/>
</dbReference>
<sequence>MGGDHKCPVCQATFTRPQHVARHMRSHTGDRPYKCQFCGDQFARSDLLSRHVNKCHASEKPLPATGNTRRKGSASASRATTSKQACDQCVQSSLPCDGSNPCSKCVQRKCRCTYVKFHRQTAPAGPGHHSSRPAAAAPVDPSSMSISGMPMSSALALSSGLGGINSSLPLSSGDPSASSSRIPLYHPDDDFILGPPPPLPGPSSSQHQHGHASSTTRGNNGIPTMAETLYGSNSFDFPVLYPPAAGTGPAGSVGSTSSDGGDVDSDYVTAAKYRAQAQAELFGSGRTTNVYDRPSSSSTSSSVAGNNNNPHAWLGWDHNQHQHSHSHSHSHQQMRHADAFSHQHSHHSGGSQRIASQAVDLSGSGAVDAGLGGGGLGIGATVGSSLHGNHFYAPSVRYT</sequence>
<dbReference type="PROSITE" id="PS00028">
    <property type="entry name" value="ZINC_FINGER_C2H2_1"/>
    <property type="match status" value="2"/>
</dbReference>
<proteinExistence type="predicted"/>
<keyword evidence="4" id="KW-0805">Transcription regulation</keyword>
<evidence type="ECO:0000256" key="1">
    <source>
        <dbReference type="ARBA" id="ARBA00022723"/>
    </source>
</evidence>
<evidence type="ECO:0000259" key="9">
    <source>
        <dbReference type="PROSITE" id="PS50048"/>
    </source>
</evidence>
<dbReference type="GO" id="GO:0008270">
    <property type="term" value="F:zinc ion binding"/>
    <property type="evidence" value="ECO:0007669"/>
    <property type="project" value="UniProtKB-KW"/>
</dbReference>
<evidence type="ECO:0000256" key="2">
    <source>
        <dbReference type="ARBA" id="ARBA00022771"/>
    </source>
</evidence>
<reference evidence="12" key="2">
    <citation type="submission" date="2015-01" db="EMBL/GenBank/DDBJ databases">
        <title>Evolutionary Origins and Diversification of the Mycorrhizal Mutualists.</title>
        <authorList>
            <consortium name="DOE Joint Genome Institute"/>
            <consortium name="Mycorrhizal Genomics Consortium"/>
            <person name="Kohler A."/>
            <person name="Kuo A."/>
            <person name="Nagy L.G."/>
            <person name="Floudas D."/>
            <person name="Copeland A."/>
            <person name="Barry K.W."/>
            <person name="Cichocki N."/>
            <person name="Veneault-Fourrey C."/>
            <person name="LaButti K."/>
            <person name="Lindquist E.A."/>
            <person name="Lipzen A."/>
            <person name="Lundell T."/>
            <person name="Morin E."/>
            <person name="Murat C."/>
            <person name="Riley R."/>
            <person name="Ohm R."/>
            <person name="Sun H."/>
            <person name="Tunlid A."/>
            <person name="Henrissat B."/>
            <person name="Grigoriev I.V."/>
            <person name="Hibbett D.S."/>
            <person name="Martin F."/>
        </authorList>
    </citation>
    <scope>NUCLEOTIDE SEQUENCE [LARGE SCALE GENOMIC DNA]</scope>
    <source>
        <strain evidence="12">h7</strain>
    </source>
</reference>
<evidence type="ECO:0000256" key="4">
    <source>
        <dbReference type="ARBA" id="ARBA00023015"/>
    </source>
</evidence>
<dbReference type="STRING" id="686832.A0A0C3BZ43"/>
<feature type="compositionally biased region" description="Low complexity" evidence="8">
    <location>
        <begin position="202"/>
        <end position="214"/>
    </location>
</feature>
<evidence type="ECO:0000313" key="12">
    <source>
        <dbReference type="Proteomes" id="UP000053424"/>
    </source>
</evidence>
<feature type="compositionally biased region" description="Low complexity" evidence="8">
    <location>
        <begin position="170"/>
        <end position="180"/>
    </location>
</feature>
<evidence type="ECO:0000256" key="7">
    <source>
        <dbReference type="PROSITE-ProRule" id="PRU00042"/>
    </source>
</evidence>
<dbReference type="AlphaFoldDB" id="A0A0C3BZ43"/>
<feature type="compositionally biased region" description="Basic residues" evidence="8">
    <location>
        <begin position="321"/>
        <end position="334"/>
    </location>
</feature>
<accession>A0A0C3BZ43</accession>
<dbReference type="EMBL" id="KN831798">
    <property type="protein sequence ID" value="KIM37314.1"/>
    <property type="molecule type" value="Genomic_DNA"/>
</dbReference>
<protein>
    <recommendedName>
        <fullName evidence="13">Zn(2)-C6 fungal-type domain-containing protein</fullName>
    </recommendedName>
</protein>
<evidence type="ECO:0000256" key="5">
    <source>
        <dbReference type="ARBA" id="ARBA00023163"/>
    </source>
</evidence>
<gene>
    <name evidence="11" type="ORF">M413DRAFT_277287</name>
</gene>
<keyword evidence="12" id="KW-1185">Reference proteome</keyword>
<dbReference type="Gene3D" id="3.30.160.60">
    <property type="entry name" value="Classic Zinc Finger"/>
    <property type="match status" value="2"/>
</dbReference>
<dbReference type="SMART" id="SM00355">
    <property type="entry name" value="ZnF_C2H2"/>
    <property type="match status" value="2"/>
</dbReference>
<dbReference type="PANTHER" id="PTHR47660:SF2">
    <property type="entry name" value="TRANSCRIPTION FACTOR WITH C2H2 AND ZN(2)-CYS(6) DNA BINDING DOMAIN (EUROFUNG)"/>
    <property type="match status" value="1"/>
</dbReference>
<organism evidence="11 12">
    <name type="scientific">Hebeloma cylindrosporum</name>
    <dbReference type="NCBI Taxonomy" id="76867"/>
    <lineage>
        <taxon>Eukaryota</taxon>
        <taxon>Fungi</taxon>
        <taxon>Dikarya</taxon>
        <taxon>Basidiomycota</taxon>
        <taxon>Agaricomycotina</taxon>
        <taxon>Agaricomycetes</taxon>
        <taxon>Agaricomycetidae</taxon>
        <taxon>Agaricales</taxon>
        <taxon>Agaricineae</taxon>
        <taxon>Hymenogastraceae</taxon>
        <taxon>Hebeloma</taxon>
    </lineage>
</organism>
<keyword evidence="3" id="KW-0862">Zinc</keyword>
<keyword evidence="1" id="KW-0479">Metal-binding</keyword>
<dbReference type="InterPro" id="IPR036236">
    <property type="entry name" value="Znf_C2H2_sf"/>
</dbReference>
<dbReference type="Proteomes" id="UP000053424">
    <property type="component" value="Unassembled WGS sequence"/>
</dbReference>
<dbReference type="SUPFAM" id="SSF57667">
    <property type="entry name" value="beta-beta-alpha zinc fingers"/>
    <property type="match status" value="1"/>
</dbReference>